<evidence type="ECO:0000256" key="4">
    <source>
        <dbReference type="ARBA" id="ARBA00023015"/>
    </source>
</evidence>
<feature type="compositionally biased region" description="Low complexity" evidence="10">
    <location>
        <begin position="1"/>
        <end position="35"/>
    </location>
</feature>
<evidence type="ECO:0000256" key="1">
    <source>
        <dbReference type="ARBA" id="ARBA00004123"/>
    </source>
</evidence>
<comment type="subcellular location">
    <subcellularLocation>
        <location evidence="1 9">Nucleus</location>
    </subcellularLocation>
</comment>
<feature type="compositionally biased region" description="Basic and acidic residues" evidence="10">
    <location>
        <begin position="70"/>
        <end position="80"/>
    </location>
</feature>
<organism evidence="11 12">
    <name type="scientific">Sordaria brevicollis</name>
    <dbReference type="NCBI Taxonomy" id="83679"/>
    <lineage>
        <taxon>Eukaryota</taxon>
        <taxon>Fungi</taxon>
        <taxon>Dikarya</taxon>
        <taxon>Ascomycota</taxon>
        <taxon>Pezizomycotina</taxon>
        <taxon>Sordariomycetes</taxon>
        <taxon>Sordariomycetidae</taxon>
        <taxon>Sordariales</taxon>
        <taxon>Sordariaceae</taxon>
        <taxon>Sordaria</taxon>
    </lineage>
</organism>
<feature type="region of interest" description="Disordered" evidence="10">
    <location>
        <begin position="1"/>
        <end position="80"/>
    </location>
</feature>
<comment type="similarity">
    <text evidence="2 9">Belongs to the Mediator complex subunit 19 family.</text>
</comment>
<comment type="function">
    <text evidence="9">Component of the Mediator complex, a coactivator involved in the regulated transcription of nearly all RNA polymerase II-dependent genes. Mediator functions as a bridge to convey information from gene-specific regulatory proteins to the basal RNA polymerase II transcription machinery. Mediator is recruited to promoters by direct interactions with regulatory proteins and serves as a scaffold for the assembly of a functional preinitiation complex with RNA polymerase II and the general transcription factors.</text>
</comment>
<dbReference type="Pfam" id="PF08633">
    <property type="entry name" value="Rox3"/>
    <property type="match status" value="1"/>
</dbReference>
<dbReference type="GO" id="GO:0003712">
    <property type="term" value="F:transcription coregulator activity"/>
    <property type="evidence" value="ECO:0007669"/>
    <property type="project" value="InterPro"/>
</dbReference>
<gene>
    <name evidence="9" type="primary">MED19</name>
    <name evidence="11" type="ORF">B0T20DRAFT_351679</name>
</gene>
<feature type="region of interest" description="Disordered" evidence="10">
    <location>
        <begin position="288"/>
        <end position="359"/>
    </location>
</feature>
<evidence type="ECO:0000313" key="11">
    <source>
        <dbReference type="EMBL" id="KAK3398975.1"/>
    </source>
</evidence>
<evidence type="ECO:0000256" key="5">
    <source>
        <dbReference type="ARBA" id="ARBA00023159"/>
    </source>
</evidence>
<keyword evidence="5 9" id="KW-0010">Activator</keyword>
<dbReference type="GO" id="GO:0006357">
    <property type="term" value="P:regulation of transcription by RNA polymerase II"/>
    <property type="evidence" value="ECO:0007669"/>
    <property type="project" value="InterPro"/>
</dbReference>
<dbReference type="InterPro" id="IPR013942">
    <property type="entry name" value="Mediator_Med19_fun"/>
</dbReference>
<keyword evidence="4 9" id="KW-0805">Transcription regulation</keyword>
<keyword evidence="6 9" id="KW-0804">Transcription</keyword>
<evidence type="ECO:0000313" key="12">
    <source>
        <dbReference type="Proteomes" id="UP001281003"/>
    </source>
</evidence>
<evidence type="ECO:0000256" key="9">
    <source>
        <dbReference type="RuleBase" id="RU364151"/>
    </source>
</evidence>
<protein>
    <recommendedName>
        <fullName evidence="3 9">Mediator of RNA polymerase II transcription subunit 19</fullName>
    </recommendedName>
    <alternativeName>
        <fullName evidence="8 9">Mediator complex subunit 19</fullName>
    </alternativeName>
</protein>
<feature type="compositionally biased region" description="Polar residues" evidence="10">
    <location>
        <begin position="41"/>
        <end position="63"/>
    </location>
</feature>
<keyword evidence="12" id="KW-1185">Reference proteome</keyword>
<evidence type="ECO:0000256" key="2">
    <source>
        <dbReference type="ARBA" id="ARBA00009259"/>
    </source>
</evidence>
<evidence type="ECO:0000256" key="3">
    <source>
        <dbReference type="ARBA" id="ARBA00019615"/>
    </source>
</evidence>
<evidence type="ECO:0000256" key="7">
    <source>
        <dbReference type="ARBA" id="ARBA00023242"/>
    </source>
</evidence>
<dbReference type="Proteomes" id="UP001281003">
    <property type="component" value="Unassembled WGS sequence"/>
</dbReference>
<dbReference type="AlphaFoldDB" id="A0AAE0PFH3"/>
<accession>A0AAE0PFH3</accession>
<proteinExistence type="inferred from homology"/>
<comment type="subunit">
    <text evidence="9">Component of the Mediator complex.</text>
</comment>
<keyword evidence="7 9" id="KW-0539">Nucleus</keyword>
<reference evidence="11" key="2">
    <citation type="submission" date="2023-07" db="EMBL/GenBank/DDBJ databases">
        <authorList>
            <consortium name="Lawrence Berkeley National Laboratory"/>
            <person name="Haridas S."/>
            <person name="Hensen N."/>
            <person name="Bonometti L."/>
            <person name="Westerberg I."/>
            <person name="Brannstrom I.O."/>
            <person name="Guillou S."/>
            <person name="Cros-Aarteil S."/>
            <person name="Calhoun S."/>
            <person name="Kuo A."/>
            <person name="Mondo S."/>
            <person name="Pangilinan J."/>
            <person name="Riley R."/>
            <person name="LaButti K."/>
            <person name="Andreopoulos B."/>
            <person name="Lipzen A."/>
            <person name="Chen C."/>
            <person name="Yanf M."/>
            <person name="Daum C."/>
            <person name="Ng V."/>
            <person name="Clum A."/>
            <person name="Steindorff A."/>
            <person name="Ohm R."/>
            <person name="Martin F."/>
            <person name="Silar P."/>
            <person name="Natvig D."/>
            <person name="Lalanne C."/>
            <person name="Gautier V."/>
            <person name="Ament-velasquez S.L."/>
            <person name="Kruys A."/>
            <person name="Hutchinson M.I."/>
            <person name="Powell A.J."/>
            <person name="Barry K."/>
            <person name="Miller A.N."/>
            <person name="Grigoriev I.V."/>
            <person name="Debuchy R."/>
            <person name="Gladieux P."/>
            <person name="Thoren M.H."/>
            <person name="Johannesson H."/>
        </authorList>
    </citation>
    <scope>NUCLEOTIDE SEQUENCE</scope>
    <source>
        <strain evidence="11">FGSC 1904</strain>
    </source>
</reference>
<comment type="caution">
    <text evidence="11">The sequence shown here is derived from an EMBL/GenBank/DDBJ whole genome shotgun (WGS) entry which is preliminary data.</text>
</comment>
<reference evidence="11" key="1">
    <citation type="journal article" date="2023" name="Mol. Phylogenet. Evol.">
        <title>Genome-scale phylogeny and comparative genomics of the fungal order Sordariales.</title>
        <authorList>
            <person name="Hensen N."/>
            <person name="Bonometti L."/>
            <person name="Westerberg I."/>
            <person name="Brannstrom I.O."/>
            <person name="Guillou S."/>
            <person name="Cros-Aarteil S."/>
            <person name="Calhoun S."/>
            <person name="Haridas S."/>
            <person name="Kuo A."/>
            <person name="Mondo S."/>
            <person name="Pangilinan J."/>
            <person name="Riley R."/>
            <person name="LaButti K."/>
            <person name="Andreopoulos B."/>
            <person name="Lipzen A."/>
            <person name="Chen C."/>
            <person name="Yan M."/>
            <person name="Daum C."/>
            <person name="Ng V."/>
            <person name="Clum A."/>
            <person name="Steindorff A."/>
            <person name="Ohm R.A."/>
            <person name="Martin F."/>
            <person name="Silar P."/>
            <person name="Natvig D.O."/>
            <person name="Lalanne C."/>
            <person name="Gautier V."/>
            <person name="Ament-Velasquez S.L."/>
            <person name="Kruys A."/>
            <person name="Hutchinson M.I."/>
            <person name="Powell A.J."/>
            <person name="Barry K."/>
            <person name="Miller A.N."/>
            <person name="Grigoriev I.V."/>
            <person name="Debuchy R."/>
            <person name="Gladieux P."/>
            <person name="Hiltunen Thoren M."/>
            <person name="Johannesson H."/>
        </authorList>
    </citation>
    <scope>NUCLEOTIDE SEQUENCE</scope>
    <source>
        <strain evidence="11">FGSC 1904</strain>
    </source>
</reference>
<evidence type="ECO:0000256" key="10">
    <source>
        <dbReference type="SAM" id="MobiDB-lite"/>
    </source>
</evidence>
<evidence type="ECO:0000256" key="8">
    <source>
        <dbReference type="ARBA" id="ARBA00032018"/>
    </source>
</evidence>
<evidence type="ECO:0000256" key="6">
    <source>
        <dbReference type="ARBA" id="ARBA00023163"/>
    </source>
</evidence>
<name>A0AAE0PFH3_SORBR</name>
<dbReference type="EMBL" id="JAUTDP010000005">
    <property type="protein sequence ID" value="KAK3398975.1"/>
    <property type="molecule type" value="Genomic_DNA"/>
</dbReference>
<sequence length="383" mass="42744">MSFHPQTPQSPSHFSPSSSDQSTSMSGSMISTTTTLPTPAHSVNGSSLVNDMSFPDTTMGENSPQKRKRTVDDVGDREQKKVHIEDRKLGIDDLHLDVGEKYLLCRSRKAPFTCTMKQKQQHQWQRQHLREKRSRSLWLMLPQRRALLSWLTLTIAEHQPPRPVLSEDIFEMYGLADLAAEYARTKPDGSKNALRKTYKGHIKRLGVQGHFDSVKTDEKDPERLEHLMACPQEEWNAHFVRGKEITRGFPADMKSMISRAATMSRGTVPSTLWNNSVLGDIAASSMKAHLNQPPSARPTAPNTPLAYGGPAMQRVKPQTPGFQDNRPRRNIKKRGYGDSSFEGYGEGYEDDGGLETGYSTGEGDMAAGLKRRKKVLIGSNVPG</sequence>
<dbReference type="GO" id="GO:0016592">
    <property type="term" value="C:mediator complex"/>
    <property type="evidence" value="ECO:0007669"/>
    <property type="project" value="InterPro"/>
</dbReference>